<feature type="compositionally biased region" description="Pro residues" evidence="1">
    <location>
        <begin position="10"/>
        <end position="22"/>
    </location>
</feature>
<protein>
    <submittedName>
        <fullName evidence="2">Uncharacterized protein</fullName>
    </submittedName>
</protein>
<sequence length="61" mass="6740">MWYARALSPLSPPSPFPDPHPSVPVKSGSFTPIQRRPNASASLICWNGTPRRDSSSRAGYW</sequence>
<dbReference type="AlphaFoldDB" id="A0A0A9AF20"/>
<accession>A0A0A9AF20</accession>
<feature type="compositionally biased region" description="Polar residues" evidence="1">
    <location>
        <begin position="28"/>
        <end position="41"/>
    </location>
</feature>
<name>A0A0A9AF20_ARUDO</name>
<organism evidence="2">
    <name type="scientific">Arundo donax</name>
    <name type="common">Giant reed</name>
    <name type="synonym">Donax arundinaceus</name>
    <dbReference type="NCBI Taxonomy" id="35708"/>
    <lineage>
        <taxon>Eukaryota</taxon>
        <taxon>Viridiplantae</taxon>
        <taxon>Streptophyta</taxon>
        <taxon>Embryophyta</taxon>
        <taxon>Tracheophyta</taxon>
        <taxon>Spermatophyta</taxon>
        <taxon>Magnoliopsida</taxon>
        <taxon>Liliopsida</taxon>
        <taxon>Poales</taxon>
        <taxon>Poaceae</taxon>
        <taxon>PACMAD clade</taxon>
        <taxon>Arundinoideae</taxon>
        <taxon>Arundineae</taxon>
        <taxon>Arundo</taxon>
    </lineage>
</organism>
<evidence type="ECO:0000256" key="1">
    <source>
        <dbReference type="SAM" id="MobiDB-lite"/>
    </source>
</evidence>
<feature type="region of interest" description="Disordered" evidence="1">
    <location>
        <begin position="1"/>
        <end position="61"/>
    </location>
</feature>
<proteinExistence type="predicted"/>
<dbReference type="EMBL" id="GBRH01247636">
    <property type="protein sequence ID" value="JAD50259.1"/>
    <property type="molecule type" value="Transcribed_RNA"/>
</dbReference>
<reference evidence="2" key="1">
    <citation type="submission" date="2014-09" db="EMBL/GenBank/DDBJ databases">
        <authorList>
            <person name="Magalhaes I.L.F."/>
            <person name="Oliveira U."/>
            <person name="Santos F.R."/>
            <person name="Vidigal T.H.D.A."/>
            <person name="Brescovit A.D."/>
            <person name="Santos A.J."/>
        </authorList>
    </citation>
    <scope>NUCLEOTIDE SEQUENCE</scope>
    <source>
        <tissue evidence="2">Shoot tissue taken approximately 20 cm above the soil surface</tissue>
    </source>
</reference>
<reference evidence="2" key="2">
    <citation type="journal article" date="2015" name="Data Brief">
        <title>Shoot transcriptome of the giant reed, Arundo donax.</title>
        <authorList>
            <person name="Barrero R.A."/>
            <person name="Guerrero F.D."/>
            <person name="Moolhuijzen P."/>
            <person name="Goolsby J.A."/>
            <person name="Tidwell J."/>
            <person name="Bellgard S.E."/>
            <person name="Bellgard M.I."/>
        </authorList>
    </citation>
    <scope>NUCLEOTIDE SEQUENCE</scope>
    <source>
        <tissue evidence="2">Shoot tissue taken approximately 20 cm above the soil surface</tissue>
    </source>
</reference>
<evidence type="ECO:0000313" key="2">
    <source>
        <dbReference type="EMBL" id="JAD50259.1"/>
    </source>
</evidence>